<feature type="compositionally biased region" description="Basic residues" evidence="1">
    <location>
        <begin position="151"/>
        <end position="164"/>
    </location>
</feature>
<evidence type="ECO:0000313" key="3">
    <source>
        <dbReference type="Proteomes" id="UP000266723"/>
    </source>
</evidence>
<accession>A0ABQ7EG69</accession>
<gene>
    <name evidence="2" type="ORF">DY000_02021599</name>
</gene>
<dbReference type="Proteomes" id="UP000266723">
    <property type="component" value="Unassembled WGS sequence"/>
</dbReference>
<evidence type="ECO:0000256" key="1">
    <source>
        <dbReference type="SAM" id="MobiDB-lite"/>
    </source>
</evidence>
<name>A0ABQ7EG69_BRACR</name>
<keyword evidence="3" id="KW-1185">Reference proteome</keyword>
<reference evidence="2 3" key="1">
    <citation type="journal article" date="2020" name="BMC Genomics">
        <title>Intraspecific diversification of the crop wild relative Brassica cretica Lam. using demographic model selection.</title>
        <authorList>
            <person name="Kioukis A."/>
            <person name="Michalopoulou V.A."/>
            <person name="Briers L."/>
            <person name="Pirintsos S."/>
            <person name="Studholme D.J."/>
            <person name="Pavlidis P."/>
            <person name="Sarris P.F."/>
        </authorList>
    </citation>
    <scope>NUCLEOTIDE SEQUENCE [LARGE SCALE GENOMIC DNA]</scope>
    <source>
        <strain evidence="3">cv. PFS-1207/04</strain>
    </source>
</reference>
<feature type="region of interest" description="Disordered" evidence="1">
    <location>
        <begin position="86"/>
        <end position="127"/>
    </location>
</feature>
<proteinExistence type="predicted"/>
<dbReference type="EMBL" id="QGKV02000299">
    <property type="protein sequence ID" value="KAF3595625.1"/>
    <property type="molecule type" value="Genomic_DNA"/>
</dbReference>
<comment type="caution">
    <text evidence="2">The sequence shown here is derived from an EMBL/GenBank/DDBJ whole genome shotgun (WGS) entry which is preliminary data.</text>
</comment>
<evidence type="ECO:0000313" key="2">
    <source>
        <dbReference type="EMBL" id="KAF3595625.1"/>
    </source>
</evidence>
<sequence>MYMSKASHLAVPKHQRPPIWTEEAAGFHKRVKRIHDPVKTVVPCAVFEAESPIPPDRSIQFSSHIEVLDDHQHVEASQRGLRFRDEVDKGPSEATSIDTYQIPSNDINKPASIDANPSPSIDSRRVSEQKEFDVCGNLRDGDITTRSDKSRGKKRRNWKKRKRIKDGPQVSLTPHFSDCVRKSRVRSRCFSHPFAKLRALLLAEMIDKGEESMEEAFTQE</sequence>
<protein>
    <submittedName>
        <fullName evidence="2">Uncharacterized protein</fullName>
    </submittedName>
</protein>
<feature type="region of interest" description="Disordered" evidence="1">
    <location>
        <begin position="142"/>
        <end position="166"/>
    </location>
</feature>
<organism evidence="2 3">
    <name type="scientific">Brassica cretica</name>
    <name type="common">Mustard</name>
    <dbReference type="NCBI Taxonomy" id="69181"/>
    <lineage>
        <taxon>Eukaryota</taxon>
        <taxon>Viridiplantae</taxon>
        <taxon>Streptophyta</taxon>
        <taxon>Embryophyta</taxon>
        <taxon>Tracheophyta</taxon>
        <taxon>Spermatophyta</taxon>
        <taxon>Magnoliopsida</taxon>
        <taxon>eudicotyledons</taxon>
        <taxon>Gunneridae</taxon>
        <taxon>Pentapetalae</taxon>
        <taxon>rosids</taxon>
        <taxon>malvids</taxon>
        <taxon>Brassicales</taxon>
        <taxon>Brassicaceae</taxon>
        <taxon>Brassiceae</taxon>
        <taxon>Brassica</taxon>
    </lineage>
</organism>
<feature type="compositionally biased region" description="Polar residues" evidence="1">
    <location>
        <begin position="93"/>
        <end position="107"/>
    </location>
</feature>